<dbReference type="InterPro" id="IPR000889">
    <property type="entry name" value="Glutathione_peroxidase"/>
</dbReference>
<evidence type="ECO:0000313" key="6">
    <source>
        <dbReference type="EMBL" id="KAA9042190.1"/>
    </source>
</evidence>
<evidence type="ECO:0000256" key="5">
    <source>
        <dbReference type="RuleBase" id="RU000499"/>
    </source>
</evidence>
<dbReference type="AlphaFoldDB" id="A0A5J5IMC1"/>
<keyword evidence="3 5" id="KW-0560">Oxidoreductase</keyword>
<dbReference type="SUPFAM" id="SSF52833">
    <property type="entry name" value="Thioredoxin-like"/>
    <property type="match status" value="1"/>
</dbReference>
<evidence type="ECO:0000256" key="4">
    <source>
        <dbReference type="PIRSR" id="PIRSR000303-1"/>
    </source>
</evidence>
<dbReference type="Pfam" id="PF00255">
    <property type="entry name" value="GSHPx"/>
    <property type="match status" value="1"/>
</dbReference>
<dbReference type="CDD" id="cd00340">
    <property type="entry name" value="GSH_Peroxidase"/>
    <property type="match status" value="1"/>
</dbReference>
<dbReference type="PANTHER" id="PTHR11592:SF78">
    <property type="entry name" value="GLUTATHIONE PEROXIDASE"/>
    <property type="match status" value="1"/>
</dbReference>
<dbReference type="InterPro" id="IPR036249">
    <property type="entry name" value="Thioredoxin-like_sf"/>
</dbReference>
<accession>A0A5J5IMC1</accession>
<keyword evidence="2 5" id="KW-0575">Peroxidase</keyword>
<feature type="active site" evidence="4">
    <location>
        <position position="58"/>
    </location>
</feature>
<dbReference type="RefSeq" id="WP_150414319.1">
    <property type="nucleotide sequence ID" value="NZ_VYQF01000001.1"/>
</dbReference>
<reference evidence="6 7" key="1">
    <citation type="submission" date="2019-09" db="EMBL/GenBank/DDBJ databases">
        <title>Draft genome sequence of Ginsengibacter sp. BR5-29.</title>
        <authorList>
            <person name="Im W.-T."/>
        </authorList>
    </citation>
    <scope>NUCLEOTIDE SEQUENCE [LARGE SCALE GENOMIC DNA]</scope>
    <source>
        <strain evidence="6 7">BR5-29</strain>
    </source>
</reference>
<comment type="caution">
    <text evidence="6">The sequence shown here is derived from an EMBL/GenBank/DDBJ whole genome shotgun (WGS) entry which is preliminary data.</text>
</comment>
<evidence type="ECO:0000256" key="1">
    <source>
        <dbReference type="ARBA" id="ARBA00006926"/>
    </source>
</evidence>
<evidence type="ECO:0000256" key="3">
    <source>
        <dbReference type="ARBA" id="ARBA00023002"/>
    </source>
</evidence>
<gene>
    <name evidence="6" type="ORF">FW778_09300</name>
</gene>
<dbReference type="EMBL" id="VYQF01000001">
    <property type="protein sequence ID" value="KAA9042190.1"/>
    <property type="molecule type" value="Genomic_DNA"/>
</dbReference>
<evidence type="ECO:0000313" key="7">
    <source>
        <dbReference type="Proteomes" id="UP000326903"/>
    </source>
</evidence>
<protein>
    <recommendedName>
        <fullName evidence="5">Glutathione peroxidase</fullName>
    </recommendedName>
</protein>
<dbReference type="GO" id="GO:0004601">
    <property type="term" value="F:peroxidase activity"/>
    <property type="evidence" value="ECO:0007669"/>
    <property type="project" value="UniProtKB-KW"/>
</dbReference>
<sequence>MKFSRLTGLGIKVSKNMSNKNALVNFYSLKATSNNGEEIQFEKYRGKQVLLVNLASQCGYTPQYTELEQLNQQNKNIIILGFPSNNFGAQEPGSDEEIAEFCKINYGVTFQLFTKNDVKGKNKQPVYQWLTESNKNGWNHKEPTWNFYKYLVDEKGNLSSIYSSSVSPLDITL</sequence>
<organism evidence="6 7">
    <name type="scientific">Ginsengibacter hankyongi</name>
    <dbReference type="NCBI Taxonomy" id="2607284"/>
    <lineage>
        <taxon>Bacteria</taxon>
        <taxon>Pseudomonadati</taxon>
        <taxon>Bacteroidota</taxon>
        <taxon>Chitinophagia</taxon>
        <taxon>Chitinophagales</taxon>
        <taxon>Chitinophagaceae</taxon>
        <taxon>Ginsengibacter</taxon>
    </lineage>
</organism>
<dbReference type="PROSITE" id="PS51355">
    <property type="entry name" value="GLUTATHIONE_PEROXID_3"/>
    <property type="match status" value="1"/>
</dbReference>
<comment type="similarity">
    <text evidence="1 5">Belongs to the glutathione peroxidase family.</text>
</comment>
<dbReference type="GO" id="GO:0034599">
    <property type="term" value="P:cellular response to oxidative stress"/>
    <property type="evidence" value="ECO:0007669"/>
    <property type="project" value="TreeGrafter"/>
</dbReference>
<keyword evidence="7" id="KW-1185">Reference proteome</keyword>
<dbReference type="PRINTS" id="PR01011">
    <property type="entry name" value="GLUTPROXDASE"/>
</dbReference>
<evidence type="ECO:0000256" key="2">
    <source>
        <dbReference type="ARBA" id="ARBA00022559"/>
    </source>
</evidence>
<dbReference type="PANTHER" id="PTHR11592">
    <property type="entry name" value="GLUTATHIONE PEROXIDASE"/>
    <property type="match status" value="1"/>
</dbReference>
<dbReference type="PIRSF" id="PIRSF000303">
    <property type="entry name" value="Glutathion_perox"/>
    <property type="match status" value="1"/>
</dbReference>
<dbReference type="Gene3D" id="3.40.30.10">
    <property type="entry name" value="Glutaredoxin"/>
    <property type="match status" value="1"/>
</dbReference>
<proteinExistence type="inferred from homology"/>
<dbReference type="Proteomes" id="UP000326903">
    <property type="component" value="Unassembled WGS sequence"/>
</dbReference>
<name>A0A5J5IMC1_9BACT</name>